<keyword evidence="2 5" id="KW-0547">Nucleotide-binding</keyword>
<dbReference type="Pfam" id="PF02222">
    <property type="entry name" value="ATP-grasp"/>
    <property type="match status" value="1"/>
</dbReference>
<evidence type="ECO:0000256" key="5">
    <source>
        <dbReference type="HAMAP-Rule" id="MF_01928"/>
    </source>
</evidence>
<evidence type="ECO:0000256" key="7">
    <source>
        <dbReference type="SAM" id="MobiDB-lite"/>
    </source>
</evidence>
<feature type="binding site" evidence="5">
    <location>
        <begin position="150"/>
        <end position="156"/>
    </location>
    <ligand>
        <name>ATP</name>
        <dbReference type="ChEBI" id="CHEBI:30616"/>
    </ligand>
</feature>
<keyword evidence="3 5" id="KW-0658">Purine biosynthesis</keyword>
<dbReference type="InterPro" id="IPR013815">
    <property type="entry name" value="ATP_grasp_subdomain_1"/>
</dbReference>
<proteinExistence type="inferred from homology"/>
<sequence length="367" mass="38688">MSLPTGSTIGILGGGQLGRMLALAAAQLGYRCHVYAPEASGPATEVAAAWTKAAYDDAASLDAFAAAVDVVTYEFENIDPRAVARLARTVGVSPSAASLDAAQYRPNEKALVASLGGATAPYRLVEDRAGLDRALREIGTPAILKTTQFGYDGKGQARIDDAAEADAAWAAIGSPPPKLDGVPAILERRIHFLCEFSVLLCRGADGGTVVWDAPRNVHRDGILDRSVVPGGPHVAAQQGRAVEVACSVADALHHVGLLTCEFFATTDGPLFNEMAPRVHNSGHWTIEGAVTSQFENHIRAICGLPLGRTDRTGSSVEMVNLVGARGHGDAPLDALLAEYERAHVHLYGKGAPRPGRKMGHVTRVERR</sequence>
<dbReference type="GO" id="GO:0006189">
    <property type="term" value="P:'de novo' IMP biosynthetic process"/>
    <property type="evidence" value="ECO:0007669"/>
    <property type="project" value="UniProtKB-UniRule"/>
</dbReference>
<dbReference type="PANTHER" id="PTHR11609">
    <property type="entry name" value="PURINE BIOSYNTHESIS PROTEIN 6/7, PUR6/7"/>
    <property type="match status" value="1"/>
</dbReference>
<dbReference type="GO" id="GO:0005829">
    <property type="term" value="C:cytosol"/>
    <property type="evidence" value="ECO:0007669"/>
    <property type="project" value="TreeGrafter"/>
</dbReference>
<dbReference type="GO" id="GO:0034028">
    <property type="term" value="F:5-(carboxyamino)imidazole ribonucleotide synthase activity"/>
    <property type="evidence" value="ECO:0007669"/>
    <property type="project" value="UniProtKB-UniRule"/>
</dbReference>
<feature type="binding site" evidence="5">
    <location>
        <position position="218"/>
    </location>
    <ligand>
        <name>ATP</name>
        <dbReference type="ChEBI" id="CHEBI:30616"/>
    </ligand>
</feature>
<comment type="similarity">
    <text evidence="5 6">Belongs to the PurK/PurT family.</text>
</comment>
<feature type="domain" description="ATP-grasp" evidence="8">
    <location>
        <begin position="109"/>
        <end position="302"/>
    </location>
</feature>
<evidence type="ECO:0000256" key="3">
    <source>
        <dbReference type="ARBA" id="ARBA00022755"/>
    </source>
</evidence>
<dbReference type="Gene3D" id="3.30.1490.20">
    <property type="entry name" value="ATP-grasp fold, A domain"/>
    <property type="match status" value="1"/>
</dbReference>
<dbReference type="InterPro" id="IPR005875">
    <property type="entry name" value="PurK"/>
</dbReference>
<evidence type="ECO:0000313" key="9">
    <source>
        <dbReference type="EMBL" id="CAA9518688.1"/>
    </source>
</evidence>
<dbReference type="InterPro" id="IPR011761">
    <property type="entry name" value="ATP-grasp"/>
</dbReference>
<comment type="function">
    <text evidence="6">Catalyzes the ATP-dependent conversion of 5-aminoimidazole ribonucleotide (AIR) and HCO(3)- to N5-carboxyaminoimidazole ribonucleotide (N5-CAIR).</text>
</comment>
<dbReference type="InterPro" id="IPR054350">
    <property type="entry name" value="PurT/PurK_preATP-grasp"/>
</dbReference>
<dbReference type="NCBIfam" id="TIGR01161">
    <property type="entry name" value="purK"/>
    <property type="match status" value="1"/>
</dbReference>
<dbReference type="PANTHER" id="PTHR11609:SF5">
    <property type="entry name" value="PHOSPHORIBOSYLAMINOIMIDAZOLE CARBOXYLASE"/>
    <property type="match status" value="1"/>
</dbReference>
<organism evidence="9">
    <name type="scientific">uncultured Sphingomonadaceae bacterium</name>
    <dbReference type="NCBI Taxonomy" id="169976"/>
    <lineage>
        <taxon>Bacteria</taxon>
        <taxon>Pseudomonadati</taxon>
        <taxon>Pseudomonadota</taxon>
        <taxon>Alphaproteobacteria</taxon>
        <taxon>Sphingomonadales</taxon>
        <taxon>Sphingomonadaceae</taxon>
        <taxon>environmental samples</taxon>
    </lineage>
</organism>
<dbReference type="Pfam" id="PF17769">
    <property type="entry name" value="PurK_C"/>
    <property type="match status" value="1"/>
</dbReference>
<dbReference type="PROSITE" id="PS50975">
    <property type="entry name" value="ATP_GRASP"/>
    <property type="match status" value="1"/>
</dbReference>
<feature type="binding site" evidence="5">
    <location>
        <position position="105"/>
    </location>
    <ligand>
        <name>ATP</name>
        <dbReference type="ChEBI" id="CHEBI:30616"/>
    </ligand>
</feature>
<dbReference type="GO" id="GO:0005524">
    <property type="term" value="F:ATP binding"/>
    <property type="evidence" value="ECO:0007669"/>
    <property type="project" value="UniProtKB-UniRule"/>
</dbReference>
<comment type="pathway">
    <text evidence="5 6">Purine metabolism; IMP biosynthesis via de novo pathway; 5-amino-1-(5-phospho-D-ribosyl)imidazole-4-carboxylate from 5-amino-1-(5-phospho-D-ribosyl)imidazole (N5-CAIR route): step 1/2.</text>
</comment>
<dbReference type="EC" id="6.3.4.18" evidence="5 6"/>
<dbReference type="Pfam" id="PF22660">
    <property type="entry name" value="RS_preATP-grasp-like"/>
    <property type="match status" value="1"/>
</dbReference>
<gene>
    <name evidence="5 6" type="primary">purK</name>
    <name evidence="9" type="ORF">AVDCRST_MAG91-2069</name>
</gene>
<dbReference type="AlphaFoldDB" id="A0A6J4TC40"/>
<protein>
    <recommendedName>
        <fullName evidence="5 6">N5-carboxyaminoimidazole ribonucleotide synthase</fullName>
        <shortName evidence="5 6">N5-CAIR synthase</shortName>
        <ecNumber evidence="5 6">6.3.4.18</ecNumber>
    </recommendedName>
    <alternativeName>
        <fullName evidence="5 6">5-(carboxyamino)imidazole ribonucleotide synthetase</fullName>
    </alternativeName>
</protein>
<feature type="region of interest" description="Disordered" evidence="7">
    <location>
        <begin position="348"/>
        <end position="367"/>
    </location>
</feature>
<comment type="catalytic activity">
    <reaction evidence="5 6">
        <text>5-amino-1-(5-phospho-beta-D-ribosyl)imidazole + hydrogencarbonate + ATP = 5-carboxyamino-1-(5-phospho-D-ribosyl)imidazole + ADP + phosphate + 2 H(+)</text>
        <dbReference type="Rhea" id="RHEA:19317"/>
        <dbReference type="ChEBI" id="CHEBI:15378"/>
        <dbReference type="ChEBI" id="CHEBI:17544"/>
        <dbReference type="ChEBI" id="CHEBI:30616"/>
        <dbReference type="ChEBI" id="CHEBI:43474"/>
        <dbReference type="ChEBI" id="CHEBI:58730"/>
        <dbReference type="ChEBI" id="CHEBI:137981"/>
        <dbReference type="ChEBI" id="CHEBI:456216"/>
        <dbReference type="EC" id="6.3.4.18"/>
    </reaction>
</comment>
<accession>A0A6J4TC40</accession>
<dbReference type="InterPro" id="IPR040686">
    <property type="entry name" value="PurK_C"/>
</dbReference>
<dbReference type="UniPathway" id="UPA00074">
    <property type="reaction ID" value="UER00942"/>
</dbReference>
<keyword evidence="4 5" id="KW-0067">ATP-binding</keyword>
<dbReference type="FunFam" id="3.30.1490.20:FF:000015">
    <property type="entry name" value="N5-carboxyaminoimidazole ribonucleotide synthase"/>
    <property type="match status" value="1"/>
</dbReference>
<dbReference type="GO" id="GO:0046872">
    <property type="term" value="F:metal ion binding"/>
    <property type="evidence" value="ECO:0007669"/>
    <property type="project" value="InterPro"/>
</dbReference>
<dbReference type="InterPro" id="IPR011054">
    <property type="entry name" value="Rudment_hybrid_motif"/>
</dbReference>
<dbReference type="SUPFAM" id="SSF56059">
    <property type="entry name" value="Glutathione synthetase ATP-binding domain-like"/>
    <property type="match status" value="1"/>
</dbReference>
<reference evidence="9" key="1">
    <citation type="submission" date="2020-02" db="EMBL/GenBank/DDBJ databases">
        <authorList>
            <person name="Meier V. D."/>
        </authorList>
    </citation>
    <scope>NUCLEOTIDE SEQUENCE</scope>
    <source>
        <strain evidence="9">AVDCRST_MAG91</strain>
    </source>
</reference>
<dbReference type="Gene3D" id="3.30.470.20">
    <property type="entry name" value="ATP-grasp fold, B domain"/>
    <property type="match status" value="1"/>
</dbReference>
<comment type="subunit">
    <text evidence="5 6">Homodimer.</text>
</comment>
<keyword evidence="1 5" id="KW-0436">Ligase</keyword>
<feature type="binding site" evidence="5">
    <location>
        <position position="195"/>
    </location>
    <ligand>
        <name>ATP</name>
        <dbReference type="ChEBI" id="CHEBI:30616"/>
    </ligand>
</feature>
<evidence type="ECO:0000256" key="2">
    <source>
        <dbReference type="ARBA" id="ARBA00022741"/>
    </source>
</evidence>
<dbReference type="SUPFAM" id="SSF51246">
    <property type="entry name" value="Rudiment single hybrid motif"/>
    <property type="match status" value="1"/>
</dbReference>
<dbReference type="NCBIfam" id="NF004679">
    <property type="entry name" value="PRK06019.1-5"/>
    <property type="match status" value="1"/>
</dbReference>
<dbReference type="InterPro" id="IPR016185">
    <property type="entry name" value="PreATP-grasp_dom_sf"/>
</dbReference>
<dbReference type="HAMAP" id="MF_01928">
    <property type="entry name" value="PurK"/>
    <property type="match status" value="1"/>
</dbReference>
<dbReference type="EMBL" id="CADCVX010000380">
    <property type="protein sequence ID" value="CAA9518688.1"/>
    <property type="molecule type" value="Genomic_DNA"/>
</dbReference>
<dbReference type="Gene3D" id="3.40.50.20">
    <property type="match status" value="1"/>
</dbReference>
<dbReference type="InterPro" id="IPR003135">
    <property type="entry name" value="ATP-grasp_carboxylate-amine"/>
</dbReference>
<evidence type="ECO:0000256" key="6">
    <source>
        <dbReference type="RuleBase" id="RU361200"/>
    </source>
</evidence>
<evidence type="ECO:0000259" key="8">
    <source>
        <dbReference type="PROSITE" id="PS50975"/>
    </source>
</evidence>
<dbReference type="NCBIfam" id="NF004676">
    <property type="entry name" value="PRK06019.1-2"/>
    <property type="match status" value="1"/>
</dbReference>
<evidence type="ECO:0000256" key="4">
    <source>
        <dbReference type="ARBA" id="ARBA00022840"/>
    </source>
</evidence>
<evidence type="ECO:0000256" key="1">
    <source>
        <dbReference type="ARBA" id="ARBA00022598"/>
    </source>
</evidence>
<comment type="function">
    <text evidence="5">Catalyzes the ATP-dependent conversion of 5-aminoimidazole ribonucleotide (AIR) and HCO(3)(-) to N5-carboxyaminoimidazole ribonucleotide (N5-CAIR).</text>
</comment>
<feature type="binding site" evidence="5">
    <location>
        <begin position="272"/>
        <end position="273"/>
    </location>
    <ligand>
        <name>ATP</name>
        <dbReference type="ChEBI" id="CHEBI:30616"/>
    </ligand>
</feature>
<dbReference type="GO" id="GO:0004638">
    <property type="term" value="F:phosphoribosylaminoimidazole carboxylase activity"/>
    <property type="evidence" value="ECO:0007669"/>
    <property type="project" value="InterPro"/>
</dbReference>
<feature type="binding site" evidence="5">
    <location>
        <position position="145"/>
    </location>
    <ligand>
        <name>ATP</name>
        <dbReference type="ChEBI" id="CHEBI:30616"/>
    </ligand>
</feature>
<name>A0A6J4TC40_9SPHN</name>
<feature type="binding site" evidence="5">
    <location>
        <begin position="187"/>
        <end position="190"/>
    </location>
    <ligand>
        <name>ATP</name>
        <dbReference type="ChEBI" id="CHEBI:30616"/>
    </ligand>
</feature>
<dbReference type="SUPFAM" id="SSF52440">
    <property type="entry name" value="PreATP-grasp domain"/>
    <property type="match status" value="1"/>
</dbReference>